<protein>
    <submittedName>
        <fullName evidence="1">Uncharacterized protein</fullName>
    </submittedName>
</protein>
<proteinExistence type="predicted"/>
<reference evidence="1 2" key="1">
    <citation type="journal article" date="2019" name="PLoS Negl. Trop. Dis.">
        <title>Whole genome sequencing of Entamoeba nuttalli reveals mammalian host-related molecular signatures and a novel octapeptide-repeat surface protein.</title>
        <authorList>
            <person name="Tanaka M."/>
            <person name="Makiuchi T."/>
            <person name="Komiyama T."/>
            <person name="Shiina T."/>
            <person name="Osaki K."/>
            <person name="Tachibana H."/>
        </authorList>
    </citation>
    <scope>NUCLEOTIDE SEQUENCE [LARGE SCALE GENOMIC DNA]</scope>
    <source>
        <strain evidence="1 2">P19-061405</strain>
    </source>
</reference>
<evidence type="ECO:0000313" key="2">
    <source>
        <dbReference type="Proteomes" id="UP001628156"/>
    </source>
</evidence>
<organism evidence="1 2">
    <name type="scientific">Entamoeba nuttalli</name>
    <dbReference type="NCBI Taxonomy" id="412467"/>
    <lineage>
        <taxon>Eukaryota</taxon>
        <taxon>Amoebozoa</taxon>
        <taxon>Evosea</taxon>
        <taxon>Archamoebae</taxon>
        <taxon>Mastigamoebida</taxon>
        <taxon>Entamoebidae</taxon>
        <taxon>Entamoeba</taxon>
    </lineage>
</organism>
<comment type="caution">
    <text evidence="1">The sequence shown here is derived from an EMBL/GenBank/DDBJ whole genome shotgun (WGS) entry which is preliminary data.</text>
</comment>
<evidence type="ECO:0000313" key="1">
    <source>
        <dbReference type="EMBL" id="GAB1226744.1"/>
    </source>
</evidence>
<dbReference type="EMBL" id="BAAFRS010000304">
    <property type="protein sequence ID" value="GAB1226744.1"/>
    <property type="molecule type" value="Genomic_DNA"/>
</dbReference>
<keyword evidence="2" id="KW-1185">Reference proteome</keyword>
<accession>A0ABQ0DV58</accession>
<gene>
    <name evidence="1" type="ORF">ENUP19_0304G0035</name>
</gene>
<dbReference type="Proteomes" id="UP001628156">
    <property type="component" value="Unassembled WGS sequence"/>
</dbReference>
<sequence length="61" mass="7022">MSSKKLYTTINYTQLTPVIKVQRVVPRDSLIKTLDELFDYDDIDFIIGESGTIKGEQEQLN</sequence>
<name>A0ABQ0DV58_9EUKA</name>